<dbReference type="SUPFAM" id="SSF82689">
    <property type="entry name" value="Mechanosensitive channel protein MscS (YggB), C-terminal domain"/>
    <property type="match status" value="1"/>
</dbReference>
<proteinExistence type="inferred from homology"/>
<evidence type="ECO:0000259" key="8">
    <source>
        <dbReference type="Pfam" id="PF00924"/>
    </source>
</evidence>
<dbReference type="PANTHER" id="PTHR30460:SF0">
    <property type="entry name" value="MODERATE CONDUCTANCE MECHANOSENSITIVE CHANNEL YBIO"/>
    <property type="match status" value="1"/>
</dbReference>
<keyword evidence="6 7" id="KW-0472">Membrane</keyword>
<dbReference type="InterPro" id="IPR006685">
    <property type="entry name" value="MscS_channel_2nd"/>
</dbReference>
<comment type="similarity">
    <text evidence="2">Belongs to the MscS (TC 1.A.23) family.</text>
</comment>
<dbReference type="InterPro" id="IPR011014">
    <property type="entry name" value="MscS_channel_TM-2"/>
</dbReference>
<evidence type="ECO:0000256" key="1">
    <source>
        <dbReference type="ARBA" id="ARBA00004651"/>
    </source>
</evidence>
<name>A0A6J7LV37_9ZZZZ</name>
<keyword evidence="5 7" id="KW-1133">Transmembrane helix</keyword>
<dbReference type="EMBL" id="CAFBNE010000198">
    <property type="protein sequence ID" value="CAB4971162.1"/>
    <property type="molecule type" value="Genomic_DNA"/>
</dbReference>
<keyword evidence="4 7" id="KW-0812">Transmembrane</keyword>
<dbReference type="PANTHER" id="PTHR30460">
    <property type="entry name" value="MODERATE CONDUCTANCE MECHANOSENSITIVE CHANNEL YBIO"/>
    <property type="match status" value="1"/>
</dbReference>
<dbReference type="GO" id="GO:0005886">
    <property type="term" value="C:plasma membrane"/>
    <property type="evidence" value="ECO:0007669"/>
    <property type="project" value="UniProtKB-SubCell"/>
</dbReference>
<dbReference type="SUPFAM" id="SSF50182">
    <property type="entry name" value="Sm-like ribonucleoproteins"/>
    <property type="match status" value="1"/>
</dbReference>
<feature type="domain" description="Mechanosensitive ion channel transmembrane helices 2/3" evidence="10">
    <location>
        <begin position="102"/>
        <end position="142"/>
    </location>
</feature>
<dbReference type="Pfam" id="PF00924">
    <property type="entry name" value="MS_channel_2nd"/>
    <property type="match status" value="1"/>
</dbReference>
<dbReference type="InterPro" id="IPR049142">
    <property type="entry name" value="MS_channel_1st"/>
</dbReference>
<dbReference type="Pfam" id="PF21082">
    <property type="entry name" value="MS_channel_3rd"/>
    <property type="match status" value="1"/>
</dbReference>
<accession>A0A6J7LV37</accession>
<keyword evidence="3" id="KW-1003">Cell membrane</keyword>
<dbReference type="FunFam" id="2.30.30.60:FF:000001">
    <property type="entry name" value="MscS Mechanosensitive ion channel"/>
    <property type="match status" value="1"/>
</dbReference>
<dbReference type="SUPFAM" id="SSF82861">
    <property type="entry name" value="Mechanosensitive channel protein MscS (YggB), transmembrane region"/>
    <property type="match status" value="1"/>
</dbReference>
<gene>
    <name evidence="11" type="ORF">UFOPK3772_03388</name>
</gene>
<feature type="transmembrane region" description="Helical" evidence="7">
    <location>
        <begin position="92"/>
        <end position="111"/>
    </location>
</feature>
<evidence type="ECO:0000256" key="5">
    <source>
        <dbReference type="ARBA" id="ARBA00022989"/>
    </source>
</evidence>
<organism evidence="11">
    <name type="scientific">freshwater metagenome</name>
    <dbReference type="NCBI Taxonomy" id="449393"/>
    <lineage>
        <taxon>unclassified sequences</taxon>
        <taxon>metagenomes</taxon>
        <taxon>ecological metagenomes</taxon>
    </lineage>
</organism>
<sequence>MLAIVATLHVAAAKDDGWWVTLWDWIIGTPLQIIATLVIAYVIQATLGWIIRRVVVRTSERARRDRLEHARKATRTAELSVILLTQRTEQRAAAIGSLLSSIITITVWGVATIVILEALNVDIAPLLASAGVIGVILGFGAQTLIKDYLSGIFIILEDQFGVGDIVDVGPVVGTVEEVSLRYTRLRDMSGVVWYVRNGEILRVANRSQGWTLAIVDIPVDYDSDLDRVRDLIEKVAIDMDEDPTYDDMLLGQPVFAGVESMSGNAVVVRVTAKAVPEMQLQLVRTIRERIKLSFDRAGIIVPVLPPQQMTPPAEPRR</sequence>
<dbReference type="InterPro" id="IPR045276">
    <property type="entry name" value="YbiO_bact"/>
</dbReference>
<comment type="subcellular location">
    <subcellularLocation>
        <location evidence="1">Cell membrane</location>
        <topology evidence="1">Multi-pass membrane protein</topology>
    </subcellularLocation>
</comment>
<dbReference type="InterPro" id="IPR023408">
    <property type="entry name" value="MscS_beta-dom_sf"/>
</dbReference>
<dbReference type="InterPro" id="IPR011066">
    <property type="entry name" value="MscS_channel_C_sf"/>
</dbReference>
<feature type="transmembrane region" description="Helical" evidence="7">
    <location>
        <begin position="29"/>
        <end position="51"/>
    </location>
</feature>
<dbReference type="Gene3D" id="2.30.30.60">
    <property type="match status" value="1"/>
</dbReference>
<dbReference type="Pfam" id="PF21088">
    <property type="entry name" value="MS_channel_1st"/>
    <property type="match status" value="1"/>
</dbReference>
<evidence type="ECO:0000256" key="7">
    <source>
        <dbReference type="SAM" id="Phobius"/>
    </source>
</evidence>
<evidence type="ECO:0000313" key="11">
    <source>
        <dbReference type="EMBL" id="CAB4971162.1"/>
    </source>
</evidence>
<dbReference type="Gene3D" id="3.30.70.100">
    <property type="match status" value="1"/>
</dbReference>
<evidence type="ECO:0000256" key="4">
    <source>
        <dbReference type="ARBA" id="ARBA00022692"/>
    </source>
</evidence>
<evidence type="ECO:0000256" key="3">
    <source>
        <dbReference type="ARBA" id="ARBA00022475"/>
    </source>
</evidence>
<dbReference type="InterPro" id="IPR049278">
    <property type="entry name" value="MS_channel_C"/>
</dbReference>
<feature type="domain" description="Mechanosensitive ion channel MscS C-terminal" evidence="9">
    <location>
        <begin position="215"/>
        <end position="300"/>
    </location>
</feature>
<dbReference type="InterPro" id="IPR010920">
    <property type="entry name" value="LSM_dom_sf"/>
</dbReference>
<evidence type="ECO:0000256" key="6">
    <source>
        <dbReference type="ARBA" id="ARBA00023136"/>
    </source>
</evidence>
<feature type="domain" description="Mechanosensitive ion channel MscS" evidence="8">
    <location>
        <begin position="143"/>
        <end position="206"/>
    </location>
</feature>
<dbReference type="AlphaFoldDB" id="A0A6J7LV37"/>
<feature type="transmembrane region" description="Helical" evidence="7">
    <location>
        <begin position="123"/>
        <end position="145"/>
    </location>
</feature>
<protein>
    <submittedName>
        <fullName evidence="11">Unannotated protein</fullName>
    </submittedName>
</protein>
<dbReference type="Gene3D" id="1.10.287.1260">
    <property type="match status" value="1"/>
</dbReference>
<evidence type="ECO:0000256" key="2">
    <source>
        <dbReference type="ARBA" id="ARBA00008017"/>
    </source>
</evidence>
<dbReference type="GO" id="GO:0008381">
    <property type="term" value="F:mechanosensitive monoatomic ion channel activity"/>
    <property type="evidence" value="ECO:0007669"/>
    <property type="project" value="InterPro"/>
</dbReference>
<reference evidence="11" key="1">
    <citation type="submission" date="2020-05" db="EMBL/GenBank/DDBJ databases">
        <authorList>
            <person name="Chiriac C."/>
            <person name="Salcher M."/>
            <person name="Ghai R."/>
            <person name="Kavagutti S V."/>
        </authorList>
    </citation>
    <scope>NUCLEOTIDE SEQUENCE</scope>
</reference>
<evidence type="ECO:0000259" key="9">
    <source>
        <dbReference type="Pfam" id="PF21082"/>
    </source>
</evidence>
<evidence type="ECO:0000259" key="10">
    <source>
        <dbReference type="Pfam" id="PF21088"/>
    </source>
</evidence>